<reference evidence="5 6" key="1">
    <citation type="submission" date="2018-03" db="EMBL/GenBank/DDBJ databases">
        <title>Genomic Encyclopedia of Archaeal and Bacterial Type Strains, Phase II (KMG-II): from individual species to whole genera.</title>
        <authorList>
            <person name="Goeker M."/>
        </authorList>
    </citation>
    <scope>NUCLEOTIDE SEQUENCE [LARGE SCALE GENOMIC DNA]</scope>
    <source>
        <strain evidence="5 6">DSM 100065</strain>
    </source>
</reference>
<name>A0A2T1A6K9_9ACTN</name>
<dbReference type="SUPFAM" id="SSF52540">
    <property type="entry name" value="P-loop containing nucleoside triphosphate hydrolases"/>
    <property type="match status" value="1"/>
</dbReference>
<evidence type="ECO:0000259" key="4">
    <source>
        <dbReference type="PROSITE" id="PS50893"/>
    </source>
</evidence>
<keyword evidence="6" id="KW-1185">Reference proteome</keyword>
<evidence type="ECO:0000256" key="2">
    <source>
        <dbReference type="ARBA" id="ARBA00022741"/>
    </source>
</evidence>
<dbReference type="InterPro" id="IPR003593">
    <property type="entry name" value="AAA+_ATPase"/>
</dbReference>
<dbReference type="Pfam" id="PF08352">
    <property type="entry name" value="oligo_HPY"/>
    <property type="match status" value="1"/>
</dbReference>
<dbReference type="GO" id="GO:0055085">
    <property type="term" value="P:transmembrane transport"/>
    <property type="evidence" value="ECO:0007669"/>
    <property type="project" value="UniProtKB-ARBA"/>
</dbReference>
<dbReference type="EMBL" id="PVUE01000001">
    <property type="protein sequence ID" value="PRZ44230.1"/>
    <property type="molecule type" value="Genomic_DNA"/>
</dbReference>
<dbReference type="GO" id="GO:0015833">
    <property type="term" value="P:peptide transport"/>
    <property type="evidence" value="ECO:0007669"/>
    <property type="project" value="InterPro"/>
</dbReference>
<evidence type="ECO:0000313" key="5">
    <source>
        <dbReference type="EMBL" id="PRZ44230.1"/>
    </source>
</evidence>
<keyword evidence="1" id="KW-0813">Transport</keyword>
<dbReference type="InterPro" id="IPR050319">
    <property type="entry name" value="ABC_transp_ATP-bind"/>
</dbReference>
<feature type="domain" description="ABC transporter" evidence="4">
    <location>
        <begin position="20"/>
        <end position="263"/>
    </location>
</feature>
<dbReference type="PANTHER" id="PTHR43776">
    <property type="entry name" value="TRANSPORT ATP-BINDING PROTEIN"/>
    <property type="match status" value="1"/>
</dbReference>
<evidence type="ECO:0000256" key="3">
    <source>
        <dbReference type="ARBA" id="ARBA00022840"/>
    </source>
</evidence>
<dbReference type="NCBIfam" id="TIGR01727">
    <property type="entry name" value="oligo_HPY"/>
    <property type="match status" value="1"/>
</dbReference>
<accession>A0A2T1A6K9</accession>
<dbReference type="InterPro" id="IPR027417">
    <property type="entry name" value="P-loop_NTPase"/>
</dbReference>
<dbReference type="GO" id="GO:0005524">
    <property type="term" value="F:ATP binding"/>
    <property type="evidence" value="ECO:0007669"/>
    <property type="project" value="UniProtKB-KW"/>
</dbReference>
<dbReference type="RefSeq" id="WP_170110913.1">
    <property type="nucleotide sequence ID" value="NZ_PVUE01000001.1"/>
</dbReference>
<sequence length="344" mass="37125">MSVVNADRAATIDRGRDVALRVNDLVVSYGSGRNALRAVDGVTVEIERGKTLGVIGESGSGKSTLAMSIAGLVRAASGTIELSTGGSELQPAAKSIGRDGFVQVIFQDPLLALSPSIPIWKSVVEPLVPSKLRIPTKLKTRAVELLERVGLSADLADRRPAQLSGGQRQRVTIARALASKAPIIMCDEPVSALDISLQAGVLRLLDELRKDDGLTYLFISHDMSSIARLADQVGVMYLGQLVEIGPVKSILRRPMHPYTSALISAIPVVTLEKRTDKRMLLPGEIPDGRNPPSGCRFRTRCPFAQPLCAQKAPPMQLADEDSSHQTACHYWREIRDGELQPRSA</sequence>
<dbReference type="PROSITE" id="PS00211">
    <property type="entry name" value="ABC_TRANSPORTER_1"/>
    <property type="match status" value="1"/>
</dbReference>
<dbReference type="Pfam" id="PF00005">
    <property type="entry name" value="ABC_tran"/>
    <property type="match status" value="1"/>
</dbReference>
<dbReference type="SMART" id="SM00382">
    <property type="entry name" value="AAA"/>
    <property type="match status" value="1"/>
</dbReference>
<keyword evidence="3 5" id="KW-0067">ATP-binding</keyword>
<keyword evidence="2" id="KW-0547">Nucleotide-binding</keyword>
<dbReference type="CDD" id="cd03257">
    <property type="entry name" value="ABC_NikE_OppD_transporters"/>
    <property type="match status" value="1"/>
</dbReference>
<comment type="caution">
    <text evidence="5">The sequence shown here is derived from an EMBL/GenBank/DDBJ whole genome shotgun (WGS) entry which is preliminary data.</text>
</comment>
<dbReference type="Gene3D" id="3.40.50.300">
    <property type="entry name" value="P-loop containing nucleotide triphosphate hydrolases"/>
    <property type="match status" value="1"/>
</dbReference>
<dbReference type="InterPro" id="IPR017871">
    <property type="entry name" value="ABC_transporter-like_CS"/>
</dbReference>
<proteinExistence type="predicted"/>
<dbReference type="GO" id="GO:0016887">
    <property type="term" value="F:ATP hydrolysis activity"/>
    <property type="evidence" value="ECO:0007669"/>
    <property type="project" value="InterPro"/>
</dbReference>
<dbReference type="InterPro" id="IPR003439">
    <property type="entry name" value="ABC_transporter-like_ATP-bd"/>
</dbReference>
<organism evidence="5 6">
    <name type="scientific">Antricoccus suffuscus</name>
    <dbReference type="NCBI Taxonomy" id="1629062"/>
    <lineage>
        <taxon>Bacteria</taxon>
        <taxon>Bacillati</taxon>
        <taxon>Actinomycetota</taxon>
        <taxon>Actinomycetes</taxon>
        <taxon>Geodermatophilales</taxon>
        <taxon>Antricoccaceae</taxon>
        <taxon>Antricoccus</taxon>
    </lineage>
</organism>
<evidence type="ECO:0000256" key="1">
    <source>
        <dbReference type="ARBA" id="ARBA00022448"/>
    </source>
</evidence>
<gene>
    <name evidence="5" type="ORF">CLV47_101355</name>
</gene>
<dbReference type="InterPro" id="IPR013563">
    <property type="entry name" value="Oligopep_ABC_C"/>
</dbReference>
<dbReference type="PROSITE" id="PS50893">
    <property type="entry name" value="ABC_TRANSPORTER_2"/>
    <property type="match status" value="1"/>
</dbReference>
<evidence type="ECO:0000313" key="6">
    <source>
        <dbReference type="Proteomes" id="UP000237752"/>
    </source>
</evidence>
<protein>
    <submittedName>
        <fullName evidence="5">Peptide/nickel transport system ATP-binding protein/oligopeptide transport system ATP-binding protein</fullName>
    </submittedName>
</protein>
<dbReference type="Proteomes" id="UP000237752">
    <property type="component" value="Unassembled WGS sequence"/>
</dbReference>
<dbReference type="AlphaFoldDB" id="A0A2T1A6K9"/>